<evidence type="ECO:0000256" key="1">
    <source>
        <dbReference type="SAM" id="Coils"/>
    </source>
</evidence>
<dbReference type="InterPro" id="IPR000863">
    <property type="entry name" value="Sulfotransferase_dom"/>
</dbReference>
<name>L0DPB8_SINAD</name>
<feature type="domain" description="Sulfotransferase" evidence="2">
    <location>
        <begin position="28"/>
        <end position="191"/>
    </location>
</feature>
<evidence type="ECO:0000313" key="4">
    <source>
        <dbReference type="Proteomes" id="UP000010798"/>
    </source>
</evidence>
<dbReference type="SUPFAM" id="SSF52540">
    <property type="entry name" value="P-loop containing nucleoside triphosphate hydrolases"/>
    <property type="match status" value="1"/>
</dbReference>
<sequence>MSEDDKTCEHVTDPAQLSNDQSMLRLALVSTPRSGNTWTRELLGSLYELEQIPVHTPEEVDWENLPRRCVIQIHWYPKEPFLEVLERHGVRVAVLARHPLDVLMSWLNYVYYIHQEGYCPGGGECLDCAIVGVLPRSEAFLEWTRSEYARCFLFHSPAWWNRPGVLRIRYEDLVADASGTLEQLVNEIGEPPRKSITEVVDVNAIGRKKPGHEVWHFHYWQGQPGLWKNLIPAAEAHAIAHSIPEPFETLGYACDPNDRLEPFEADRNWNHLQLDSTREHLRLERSKHRKTIKDLLEARQNLERIQVELEAKNQVVVPVETVPLVLARRLKRVAQRVCGITSGGGQR</sequence>
<feature type="coiled-coil region" evidence="1">
    <location>
        <begin position="278"/>
        <end position="315"/>
    </location>
</feature>
<keyword evidence="1" id="KW-0175">Coiled coil</keyword>
<dbReference type="RefSeq" id="WP_015249743.1">
    <property type="nucleotide sequence ID" value="NC_019892.1"/>
</dbReference>
<accession>L0DPB8</accession>
<dbReference type="KEGG" id="saci:Sinac_6585"/>
<dbReference type="OrthoDB" id="249659at2"/>
<protein>
    <recommendedName>
        <fullName evidence="2">Sulfotransferase domain-containing protein</fullName>
    </recommendedName>
</protein>
<evidence type="ECO:0000313" key="3">
    <source>
        <dbReference type="EMBL" id="AGA30660.1"/>
    </source>
</evidence>
<reference evidence="3 4" key="1">
    <citation type="submission" date="2012-02" db="EMBL/GenBank/DDBJ databases">
        <title>Complete sequence of chromosome of Singulisphaera acidiphila DSM 18658.</title>
        <authorList>
            <consortium name="US DOE Joint Genome Institute (JGI-PGF)"/>
            <person name="Lucas S."/>
            <person name="Copeland A."/>
            <person name="Lapidus A."/>
            <person name="Glavina del Rio T."/>
            <person name="Dalin E."/>
            <person name="Tice H."/>
            <person name="Bruce D."/>
            <person name="Goodwin L."/>
            <person name="Pitluck S."/>
            <person name="Peters L."/>
            <person name="Ovchinnikova G."/>
            <person name="Chertkov O."/>
            <person name="Kyrpides N."/>
            <person name="Mavromatis K."/>
            <person name="Ivanova N."/>
            <person name="Brettin T."/>
            <person name="Detter J.C."/>
            <person name="Han C."/>
            <person name="Larimer F."/>
            <person name="Land M."/>
            <person name="Hauser L."/>
            <person name="Markowitz V."/>
            <person name="Cheng J.-F."/>
            <person name="Hugenholtz P."/>
            <person name="Woyke T."/>
            <person name="Wu D."/>
            <person name="Tindall B."/>
            <person name="Pomrenke H."/>
            <person name="Brambilla E."/>
            <person name="Klenk H.-P."/>
            <person name="Eisen J.A."/>
        </authorList>
    </citation>
    <scope>NUCLEOTIDE SEQUENCE [LARGE SCALE GENOMIC DNA]</scope>
    <source>
        <strain evidence="4">ATCC BAA-1392 / DSM 18658 / VKM B-2454 / MOB10</strain>
    </source>
</reference>
<dbReference type="GO" id="GO:0008146">
    <property type="term" value="F:sulfotransferase activity"/>
    <property type="evidence" value="ECO:0007669"/>
    <property type="project" value="InterPro"/>
</dbReference>
<dbReference type="HOGENOM" id="CLU_068679_0_0_0"/>
<dbReference type="Proteomes" id="UP000010798">
    <property type="component" value="Chromosome"/>
</dbReference>
<dbReference type="EMBL" id="CP003364">
    <property type="protein sequence ID" value="AGA30660.1"/>
    <property type="molecule type" value="Genomic_DNA"/>
</dbReference>
<dbReference type="InterPro" id="IPR027417">
    <property type="entry name" value="P-loop_NTPase"/>
</dbReference>
<gene>
    <name evidence="3" type="ordered locus">Sinac_6585</name>
</gene>
<organism evidence="3 4">
    <name type="scientific">Singulisphaera acidiphila (strain ATCC BAA-1392 / DSM 18658 / VKM B-2454 / MOB10)</name>
    <dbReference type="NCBI Taxonomy" id="886293"/>
    <lineage>
        <taxon>Bacteria</taxon>
        <taxon>Pseudomonadati</taxon>
        <taxon>Planctomycetota</taxon>
        <taxon>Planctomycetia</taxon>
        <taxon>Isosphaerales</taxon>
        <taxon>Isosphaeraceae</taxon>
        <taxon>Singulisphaera</taxon>
    </lineage>
</organism>
<dbReference type="Pfam" id="PF00685">
    <property type="entry name" value="Sulfotransfer_1"/>
    <property type="match status" value="1"/>
</dbReference>
<dbReference type="Gene3D" id="3.40.50.300">
    <property type="entry name" value="P-loop containing nucleotide triphosphate hydrolases"/>
    <property type="match status" value="1"/>
</dbReference>
<keyword evidence="4" id="KW-1185">Reference proteome</keyword>
<evidence type="ECO:0000259" key="2">
    <source>
        <dbReference type="Pfam" id="PF00685"/>
    </source>
</evidence>
<proteinExistence type="predicted"/>
<dbReference type="AlphaFoldDB" id="L0DPB8"/>